<name>A0A0L6ULY9_9BASI</name>
<feature type="transmembrane region" description="Helical" evidence="1">
    <location>
        <begin position="95"/>
        <end position="120"/>
    </location>
</feature>
<evidence type="ECO:0000313" key="3">
    <source>
        <dbReference type="Proteomes" id="UP000037035"/>
    </source>
</evidence>
<organism evidence="2 3">
    <name type="scientific">Puccinia sorghi</name>
    <dbReference type="NCBI Taxonomy" id="27349"/>
    <lineage>
        <taxon>Eukaryota</taxon>
        <taxon>Fungi</taxon>
        <taxon>Dikarya</taxon>
        <taxon>Basidiomycota</taxon>
        <taxon>Pucciniomycotina</taxon>
        <taxon>Pucciniomycetes</taxon>
        <taxon>Pucciniales</taxon>
        <taxon>Pucciniaceae</taxon>
        <taxon>Puccinia</taxon>
    </lineage>
</organism>
<reference evidence="2 3" key="1">
    <citation type="submission" date="2015-08" db="EMBL/GenBank/DDBJ databases">
        <title>Next Generation Sequencing and Analysis of the Genome of Puccinia sorghi L Schw, the Causal Agent of Maize Common Rust.</title>
        <authorList>
            <person name="Rochi L."/>
            <person name="Burguener G."/>
            <person name="Darino M."/>
            <person name="Turjanski A."/>
            <person name="Kreff E."/>
            <person name="Dieguez M.J."/>
            <person name="Sacco F."/>
        </authorList>
    </citation>
    <scope>NUCLEOTIDE SEQUENCE [LARGE SCALE GENOMIC DNA]</scope>
    <source>
        <strain evidence="2 3">RO10H11247</strain>
    </source>
</reference>
<keyword evidence="1" id="KW-0472">Membrane</keyword>
<evidence type="ECO:0000313" key="2">
    <source>
        <dbReference type="EMBL" id="KNZ49544.1"/>
    </source>
</evidence>
<comment type="caution">
    <text evidence="2">The sequence shown here is derived from an EMBL/GenBank/DDBJ whole genome shotgun (WGS) entry which is preliminary data.</text>
</comment>
<feature type="transmembrane region" description="Helical" evidence="1">
    <location>
        <begin position="126"/>
        <end position="155"/>
    </location>
</feature>
<dbReference type="Proteomes" id="UP000037035">
    <property type="component" value="Unassembled WGS sequence"/>
</dbReference>
<gene>
    <name evidence="2" type="ORF">VP01_4946g1</name>
</gene>
<accession>A0A0L6ULY9</accession>
<keyword evidence="3" id="KW-1185">Reference proteome</keyword>
<sequence length="325" mass="37702">MFLEKHELWHSTPSAMNCPLVNGFEEAGIFESDVLGLRIWKVRQKYVLLPKPTVNPAPNSLISFNMLNPLLKAHELPSGWDFVIKSKREDRLGGVYIDLINAEGFCFVGIFYGFYFILFFEEINVFFLYYFNFLVFFLYLFIFYFIFYFFLFFFFECLKFFMDGLFSETCSEVVFFDGGMKKMVGTGPHGQAQSFNPKVSLESLFSLISPSPLSLIPLIQLSSPNGPPGYRLIIPPQFLQYTSRFLTHLAQASSWSTKWQIWRGVGRHATQHCHNHQPRPHPSRGFRSLVLRLVESILPAQVPICAHYSTRCGKKKCLSRELLEW</sequence>
<dbReference type="AlphaFoldDB" id="A0A0L6ULY9"/>
<keyword evidence="1" id="KW-1133">Transmembrane helix</keyword>
<dbReference type="EMBL" id="LAVV01010105">
    <property type="protein sequence ID" value="KNZ49544.1"/>
    <property type="molecule type" value="Genomic_DNA"/>
</dbReference>
<proteinExistence type="predicted"/>
<keyword evidence="1" id="KW-0812">Transmembrane</keyword>
<dbReference type="VEuPathDB" id="FungiDB:VP01_4946g1"/>
<protein>
    <submittedName>
        <fullName evidence="2">Uncharacterized protein</fullName>
    </submittedName>
</protein>
<evidence type="ECO:0000256" key="1">
    <source>
        <dbReference type="SAM" id="Phobius"/>
    </source>
</evidence>